<comment type="caution">
    <text evidence="1">The sequence shown here is derived from an EMBL/GenBank/DDBJ whole genome shotgun (WGS) entry which is preliminary data.</text>
</comment>
<keyword evidence="2" id="KW-1185">Reference proteome</keyword>
<name>A0AAN9I075_CLITE</name>
<accession>A0AAN9I075</accession>
<sequence>MSSIAYGLIFLDLNDKSGVLFGLHCRGKWHGSVQTWVELSSSKTITCYHFTFWFETATSITVVVYLDFWASLILYSI</sequence>
<reference evidence="1 2" key="1">
    <citation type="submission" date="2024-01" db="EMBL/GenBank/DDBJ databases">
        <title>The genomes of 5 underutilized Papilionoideae crops provide insights into root nodulation and disease resistance.</title>
        <authorList>
            <person name="Yuan L."/>
        </authorList>
    </citation>
    <scope>NUCLEOTIDE SEQUENCE [LARGE SCALE GENOMIC DNA]</scope>
    <source>
        <strain evidence="1">LY-2023</strain>
        <tissue evidence="1">Leaf</tissue>
    </source>
</reference>
<proteinExistence type="predicted"/>
<evidence type="ECO:0000313" key="2">
    <source>
        <dbReference type="Proteomes" id="UP001359559"/>
    </source>
</evidence>
<dbReference type="Proteomes" id="UP001359559">
    <property type="component" value="Unassembled WGS sequence"/>
</dbReference>
<gene>
    <name evidence="1" type="ORF">RJT34_30233</name>
</gene>
<dbReference type="EMBL" id="JAYKXN010000008">
    <property type="protein sequence ID" value="KAK7262658.1"/>
    <property type="molecule type" value="Genomic_DNA"/>
</dbReference>
<protein>
    <submittedName>
        <fullName evidence="1">Uncharacterized protein</fullName>
    </submittedName>
</protein>
<evidence type="ECO:0000313" key="1">
    <source>
        <dbReference type="EMBL" id="KAK7262658.1"/>
    </source>
</evidence>
<dbReference type="AlphaFoldDB" id="A0AAN9I075"/>
<organism evidence="1 2">
    <name type="scientific">Clitoria ternatea</name>
    <name type="common">Butterfly pea</name>
    <dbReference type="NCBI Taxonomy" id="43366"/>
    <lineage>
        <taxon>Eukaryota</taxon>
        <taxon>Viridiplantae</taxon>
        <taxon>Streptophyta</taxon>
        <taxon>Embryophyta</taxon>
        <taxon>Tracheophyta</taxon>
        <taxon>Spermatophyta</taxon>
        <taxon>Magnoliopsida</taxon>
        <taxon>eudicotyledons</taxon>
        <taxon>Gunneridae</taxon>
        <taxon>Pentapetalae</taxon>
        <taxon>rosids</taxon>
        <taxon>fabids</taxon>
        <taxon>Fabales</taxon>
        <taxon>Fabaceae</taxon>
        <taxon>Papilionoideae</taxon>
        <taxon>50 kb inversion clade</taxon>
        <taxon>NPAAA clade</taxon>
        <taxon>indigoferoid/millettioid clade</taxon>
        <taxon>Phaseoleae</taxon>
        <taxon>Clitoria</taxon>
    </lineage>
</organism>